<organism evidence="2 3">
    <name type="scientific">Sphagnum jensenii</name>
    <dbReference type="NCBI Taxonomy" id="128206"/>
    <lineage>
        <taxon>Eukaryota</taxon>
        <taxon>Viridiplantae</taxon>
        <taxon>Streptophyta</taxon>
        <taxon>Embryophyta</taxon>
        <taxon>Bryophyta</taxon>
        <taxon>Sphagnophytina</taxon>
        <taxon>Sphagnopsida</taxon>
        <taxon>Sphagnales</taxon>
        <taxon>Sphagnaceae</taxon>
        <taxon>Sphagnum</taxon>
    </lineage>
</organism>
<name>A0ABP0XGW1_9BRYO</name>
<evidence type="ECO:0000313" key="3">
    <source>
        <dbReference type="Proteomes" id="UP001497444"/>
    </source>
</evidence>
<dbReference type="Pfam" id="PF02847">
    <property type="entry name" value="MA3"/>
    <property type="match status" value="1"/>
</dbReference>
<feature type="domain" description="MI" evidence="1">
    <location>
        <begin position="1"/>
        <end position="78"/>
    </location>
</feature>
<dbReference type="InterPro" id="IPR003891">
    <property type="entry name" value="Initiation_fac_eIF4g_MI"/>
</dbReference>
<dbReference type="Proteomes" id="UP001497444">
    <property type="component" value="Chromosome 9"/>
</dbReference>
<keyword evidence="3" id="KW-1185">Reference proteome</keyword>
<reference evidence="2" key="1">
    <citation type="submission" date="2024-02" db="EMBL/GenBank/DDBJ databases">
        <authorList>
            <consortium name="ELIXIR-Norway"/>
            <consortium name="Elixir Norway"/>
        </authorList>
    </citation>
    <scope>NUCLEOTIDE SEQUENCE</scope>
</reference>
<evidence type="ECO:0000259" key="1">
    <source>
        <dbReference type="PROSITE" id="PS51366"/>
    </source>
</evidence>
<dbReference type="InterPro" id="IPR016024">
    <property type="entry name" value="ARM-type_fold"/>
</dbReference>
<protein>
    <recommendedName>
        <fullName evidence="1">MI domain-containing protein</fullName>
    </recommendedName>
</protein>
<gene>
    <name evidence="2" type="ORF">CSSPJE1EN1_LOCUS23856</name>
</gene>
<accession>A0ABP0XGW1</accession>
<dbReference type="SUPFAM" id="SSF48371">
    <property type="entry name" value="ARM repeat"/>
    <property type="match status" value="1"/>
</dbReference>
<evidence type="ECO:0000313" key="2">
    <source>
        <dbReference type="EMBL" id="CAK9278378.1"/>
    </source>
</evidence>
<proteinExistence type="predicted"/>
<dbReference type="Gene3D" id="1.25.40.180">
    <property type="match status" value="1"/>
</dbReference>
<dbReference type="PROSITE" id="PS51366">
    <property type="entry name" value="MI"/>
    <property type="match status" value="1"/>
</dbReference>
<dbReference type="EMBL" id="OZ020104">
    <property type="protein sequence ID" value="CAK9278378.1"/>
    <property type="molecule type" value="Genomic_DNA"/>
</dbReference>
<sequence>MLSLALDQRDHKCALVLKLLVYLDAKAVISSQDLRGGMLQVAEQLEDIAMDAPKAPKQFGKMGCRFDFGGSLRAKAAA</sequence>